<evidence type="ECO:0000256" key="2">
    <source>
        <dbReference type="ARBA" id="ARBA00022448"/>
    </source>
</evidence>
<dbReference type="GO" id="GO:0006886">
    <property type="term" value="P:intracellular protein transport"/>
    <property type="evidence" value="ECO:0007669"/>
    <property type="project" value="InterPro"/>
</dbReference>
<evidence type="ECO:0000256" key="4">
    <source>
        <dbReference type="ARBA" id="ARBA00022927"/>
    </source>
</evidence>
<keyword evidence="3 9" id="KW-0812">Transmembrane</keyword>
<keyword evidence="8" id="KW-0175">Coiled coil</keyword>
<dbReference type="EMBL" id="CP006681">
    <property type="protein sequence ID" value="AHI52376.1"/>
    <property type="molecule type" value="Genomic_DNA"/>
</dbReference>
<dbReference type="HOGENOM" id="CLU_136241_0_0_14"/>
<evidence type="ECO:0000256" key="3">
    <source>
        <dbReference type="ARBA" id="ARBA00022692"/>
    </source>
</evidence>
<keyword evidence="2" id="KW-0813">Transport</keyword>
<dbReference type="Proteomes" id="UP000019267">
    <property type="component" value="Chromosome"/>
</dbReference>
<dbReference type="STRING" id="1276246.SCULI_v1c00350"/>
<dbReference type="AlphaFoldDB" id="W6A606"/>
<sequence length="138" mass="16336">MDNKAEKKAKEKLDKIAQKQALKEQKKLEKDSKKKQIEELYKQLDGDKGLTKEEKIKKAKEKKIKKEKEKINYKLAIKEMPVKMLKEVNKIKWSDRKNLGQKFTWVIVFLLIFGIFFYAVDLGLQYLFDLLKIVDLTG</sequence>
<accession>W6A606</accession>
<evidence type="ECO:0000313" key="11">
    <source>
        <dbReference type="Proteomes" id="UP000019267"/>
    </source>
</evidence>
<reference evidence="10 11" key="1">
    <citation type="journal article" date="2014" name="Genome Biol. Evol.">
        <title>Molecular evolution of the substrate utilization strategies and putative virulence factors in mosquito-associated Spiroplasma species.</title>
        <authorList>
            <person name="Chang T.H."/>
            <person name="Lo W.S."/>
            <person name="Ku C."/>
            <person name="Chen L.L."/>
            <person name="Kuo C.H."/>
        </authorList>
    </citation>
    <scope>NUCLEOTIDE SEQUENCE [LARGE SCALE GENOMIC DNA]</scope>
    <source>
        <strain evidence="10">AES-1</strain>
    </source>
</reference>
<dbReference type="OrthoDB" id="401222at2"/>
<protein>
    <recommendedName>
        <fullName evidence="12">Preprotein translocase subunit SecE</fullName>
    </recommendedName>
</protein>
<evidence type="ECO:0000256" key="9">
    <source>
        <dbReference type="SAM" id="Phobius"/>
    </source>
</evidence>
<keyword evidence="6" id="KW-0811">Translocation</keyword>
<dbReference type="InterPro" id="IPR038379">
    <property type="entry name" value="SecE_sf"/>
</dbReference>
<evidence type="ECO:0000313" key="10">
    <source>
        <dbReference type="EMBL" id="AHI52376.1"/>
    </source>
</evidence>
<evidence type="ECO:0008006" key="12">
    <source>
        <dbReference type="Google" id="ProtNLM"/>
    </source>
</evidence>
<keyword evidence="4" id="KW-0653">Protein transport</keyword>
<evidence type="ECO:0000256" key="1">
    <source>
        <dbReference type="ARBA" id="ARBA00004370"/>
    </source>
</evidence>
<comment type="subcellular location">
    <subcellularLocation>
        <location evidence="1">Membrane</location>
    </subcellularLocation>
</comment>
<feature type="transmembrane region" description="Helical" evidence="9">
    <location>
        <begin position="103"/>
        <end position="128"/>
    </location>
</feature>
<dbReference type="RefSeq" id="WP_053230313.1">
    <property type="nucleotide sequence ID" value="NZ_CP006681.1"/>
</dbReference>
<keyword evidence="7 9" id="KW-0472">Membrane</keyword>
<dbReference type="NCBIfam" id="TIGR00964">
    <property type="entry name" value="secE_bact"/>
    <property type="match status" value="1"/>
</dbReference>
<evidence type="ECO:0000256" key="6">
    <source>
        <dbReference type="ARBA" id="ARBA00023010"/>
    </source>
</evidence>
<keyword evidence="11" id="KW-1185">Reference proteome</keyword>
<dbReference type="InterPro" id="IPR001901">
    <property type="entry name" value="Translocase_SecE/Sec61-g"/>
</dbReference>
<dbReference type="Pfam" id="PF00584">
    <property type="entry name" value="SecE"/>
    <property type="match status" value="1"/>
</dbReference>
<evidence type="ECO:0000256" key="5">
    <source>
        <dbReference type="ARBA" id="ARBA00022989"/>
    </source>
</evidence>
<dbReference type="GO" id="GO:0006605">
    <property type="term" value="P:protein targeting"/>
    <property type="evidence" value="ECO:0007669"/>
    <property type="project" value="InterPro"/>
</dbReference>
<name>W6A606_9MOLU</name>
<gene>
    <name evidence="10" type="ORF">SCULI_v1c00350</name>
</gene>
<organism evidence="10 11">
    <name type="scientific">Spiroplasma culicicola AES-1</name>
    <dbReference type="NCBI Taxonomy" id="1276246"/>
    <lineage>
        <taxon>Bacteria</taxon>
        <taxon>Bacillati</taxon>
        <taxon>Mycoplasmatota</taxon>
        <taxon>Mollicutes</taxon>
        <taxon>Entomoplasmatales</taxon>
        <taxon>Spiroplasmataceae</taxon>
        <taxon>Spiroplasma</taxon>
    </lineage>
</organism>
<dbReference type="GO" id="GO:0008320">
    <property type="term" value="F:protein transmembrane transporter activity"/>
    <property type="evidence" value="ECO:0007669"/>
    <property type="project" value="InterPro"/>
</dbReference>
<evidence type="ECO:0000256" key="8">
    <source>
        <dbReference type="SAM" id="Coils"/>
    </source>
</evidence>
<proteinExistence type="predicted"/>
<dbReference type="Gene3D" id="1.20.5.1030">
    <property type="entry name" value="Preprotein translocase secy subunit"/>
    <property type="match status" value="1"/>
</dbReference>
<evidence type="ECO:0000256" key="7">
    <source>
        <dbReference type="ARBA" id="ARBA00023136"/>
    </source>
</evidence>
<dbReference type="InterPro" id="IPR005807">
    <property type="entry name" value="SecE_bac"/>
</dbReference>
<dbReference type="GO" id="GO:0009306">
    <property type="term" value="P:protein secretion"/>
    <property type="evidence" value="ECO:0007669"/>
    <property type="project" value="InterPro"/>
</dbReference>
<feature type="coiled-coil region" evidence="8">
    <location>
        <begin position="16"/>
        <end position="76"/>
    </location>
</feature>
<keyword evidence="5 9" id="KW-1133">Transmembrane helix</keyword>
<dbReference type="GO" id="GO:0016020">
    <property type="term" value="C:membrane"/>
    <property type="evidence" value="ECO:0007669"/>
    <property type="project" value="UniProtKB-SubCell"/>
</dbReference>
<dbReference type="KEGG" id="scq:SCULI_v1c00350"/>
<dbReference type="PATRIC" id="fig|1276246.3.peg.34"/>